<accession>A0A815X0X3</accession>
<reference evidence="1" key="1">
    <citation type="submission" date="2021-02" db="EMBL/GenBank/DDBJ databases">
        <authorList>
            <person name="Nowell W R."/>
        </authorList>
    </citation>
    <scope>NUCLEOTIDE SEQUENCE</scope>
</reference>
<keyword evidence="2" id="KW-1185">Reference proteome</keyword>
<gene>
    <name evidence="1" type="ORF">JXQ802_LOCUS43604</name>
</gene>
<comment type="caution">
    <text evidence="1">The sequence shown here is derived from an EMBL/GenBank/DDBJ whole genome shotgun (WGS) entry which is preliminary data.</text>
</comment>
<proteinExistence type="predicted"/>
<organism evidence="1 2">
    <name type="scientific">Rotaria sordida</name>
    <dbReference type="NCBI Taxonomy" id="392033"/>
    <lineage>
        <taxon>Eukaryota</taxon>
        <taxon>Metazoa</taxon>
        <taxon>Spiralia</taxon>
        <taxon>Gnathifera</taxon>
        <taxon>Rotifera</taxon>
        <taxon>Eurotatoria</taxon>
        <taxon>Bdelloidea</taxon>
        <taxon>Philodinida</taxon>
        <taxon>Philodinidae</taxon>
        <taxon>Rotaria</taxon>
    </lineage>
</organism>
<name>A0A815X0X3_9BILA</name>
<evidence type="ECO:0000313" key="1">
    <source>
        <dbReference type="EMBL" id="CAF1550493.1"/>
    </source>
</evidence>
<evidence type="ECO:0000313" key="2">
    <source>
        <dbReference type="Proteomes" id="UP000663870"/>
    </source>
</evidence>
<feature type="non-terminal residue" evidence="1">
    <location>
        <position position="1"/>
    </location>
</feature>
<protein>
    <submittedName>
        <fullName evidence="1">Uncharacterized protein</fullName>
    </submittedName>
</protein>
<sequence>TSTIVSSYPISTTTTIDNKINNNLIGTSPCENIDCQRLFYSTDISNQTFFFLHDLQSPIIARYIRIRLIRQ</sequence>
<dbReference type="AlphaFoldDB" id="A0A815X0X3"/>
<dbReference type="EMBL" id="CAJNOL010003184">
    <property type="protein sequence ID" value="CAF1550493.1"/>
    <property type="molecule type" value="Genomic_DNA"/>
</dbReference>
<dbReference type="Proteomes" id="UP000663870">
    <property type="component" value="Unassembled WGS sequence"/>
</dbReference>